<proteinExistence type="predicted"/>
<protein>
    <submittedName>
        <fullName evidence="1">Uncharacterized protein</fullName>
    </submittedName>
</protein>
<dbReference type="AlphaFoldDB" id="A0A9E4NN95"/>
<accession>A0A9E4NN95</accession>
<gene>
    <name evidence="1" type="ORF">JAY77_17385</name>
</gene>
<name>A0A9E4NN95_9GAMM</name>
<comment type="caution">
    <text evidence="1">The sequence shown here is derived from an EMBL/GenBank/DDBJ whole genome shotgun (WGS) entry which is preliminary data.</text>
</comment>
<sequence length="69" mass="7926">MAKITTITEPWRELHHYLLGGEYRGPFYEVPTWRDDFYQAVFAPPGDEPAAVPASGVARVPVKRRKARR</sequence>
<evidence type="ECO:0000313" key="1">
    <source>
        <dbReference type="EMBL" id="MCG7979904.1"/>
    </source>
</evidence>
<dbReference type="EMBL" id="JAEPCR010000093">
    <property type="protein sequence ID" value="MCG7979904.1"/>
    <property type="molecule type" value="Genomic_DNA"/>
</dbReference>
<reference evidence="1" key="1">
    <citation type="journal article" date="2021" name="Proc. Natl. Acad. Sci. U.S.A.">
        <title>Global biogeography of chemosynthetic symbionts reveals both localized and globally distributed symbiont groups. .</title>
        <authorList>
            <person name="Osvatic J.T."/>
            <person name="Wilkins L.G.E."/>
            <person name="Leibrecht L."/>
            <person name="Leray M."/>
            <person name="Zauner S."/>
            <person name="Polzin J."/>
            <person name="Camacho Y."/>
            <person name="Gros O."/>
            <person name="van Gils J.A."/>
            <person name="Eisen J.A."/>
            <person name="Petersen J.M."/>
            <person name="Yuen B."/>
        </authorList>
    </citation>
    <scope>NUCLEOTIDE SEQUENCE</scope>
    <source>
        <strain evidence="1">MAGclacostrist055</strain>
    </source>
</reference>
<dbReference type="Proteomes" id="UP000886674">
    <property type="component" value="Unassembled WGS sequence"/>
</dbReference>
<organism evidence="1 2">
    <name type="scientific">Candidatus Thiodiazotropha taylori</name>
    <dbReference type="NCBI Taxonomy" id="2792791"/>
    <lineage>
        <taxon>Bacteria</taxon>
        <taxon>Pseudomonadati</taxon>
        <taxon>Pseudomonadota</taxon>
        <taxon>Gammaproteobacteria</taxon>
        <taxon>Chromatiales</taxon>
        <taxon>Sedimenticolaceae</taxon>
        <taxon>Candidatus Thiodiazotropha</taxon>
    </lineage>
</organism>
<evidence type="ECO:0000313" key="2">
    <source>
        <dbReference type="Proteomes" id="UP000886674"/>
    </source>
</evidence>